<reference evidence="1 2" key="1">
    <citation type="submission" date="2020-07" db="EMBL/GenBank/DDBJ databases">
        <authorList>
            <person name="Martino G."/>
            <person name="Holtappels D."/>
            <person name="Wagemans J."/>
            <person name="Lavigne R."/>
            <person name="Turina M."/>
            <person name="Ciuffo M."/>
        </authorList>
    </citation>
    <scope>NUCLEOTIDE SEQUENCE [LARGE SCALE GENOMIC DNA]</scope>
</reference>
<evidence type="ECO:0000313" key="1">
    <source>
        <dbReference type="EMBL" id="QNR53942.1"/>
    </source>
</evidence>
<sequence>MTQFKYNTGDQVRVLKASKPTWWYASRIGEVFTLADQRALGDGPNYTTTQGDGLLFEADIELVGAGSSKTLAQVVAEVTALKAQQAAANTTLASIAEHYEKLRVELESFGLALMESGVVEAPVVIQTMRELYHQDAIQRGDVFTFIGPYDRNRSWLVGQNYKVSRIDSDESVLMEELHDSDEQDWAWQNEGTFDKFVKA</sequence>
<dbReference type="Proteomes" id="UP000516415">
    <property type="component" value="Segment"/>
</dbReference>
<evidence type="ECO:0000313" key="2">
    <source>
        <dbReference type="Proteomes" id="UP000516415"/>
    </source>
</evidence>
<keyword evidence="2" id="KW-1185">Reference proteome</keyword>
<dbReference type="EMBL" id="MT740307">
    <property type="protein sequence ID" value="QNR53942.1"/>
    <property type="molecule type" value="Genomic_DNA"/>
</dbReference>
<gene>
    <name evidence="1" type="ORF">phiK7A1_154</name>
</gene>
<organism evidence="1 2">
    <name type="scientific">Pseudomonas phage phiK7A1</name>
    <dbReference type="NCBI Taxonomy" id="2759194"/>
    <lineage>
        <taxon>Viruses</taxon>
        <taxon>Duplodnaviria</taxon>
        <taxon>Heunggongvirae</taxon>
        <taxon>Uroviricota</taxon>
        <taxon>Caudoviricetes</taxon>
        <taxon>Vandenendeviridae</taxon>
        <taxon>Gorskivirinae</taxon>
        <taxon>Torinovirus</taxon>
        <taxon>Torinovirus K7A1</taxon>
    </lineage>
</organism>
<accession>A0A7H0XG02</accession>
<name>A0A7H0XG02_9CAUD</name>
<proteinExistence type="predicted"/>
<protein>
    <submittedName>
        <fullName evidence="1">Uncharacterized protein</fullName>
    </submittedName>
</protein>